<organism evidence="2 3">
    <name type="scientific">Clostridium perfringens</name>
    <dbReference type="NCBI Taxonomy" id="1502"/>
    <lineage>
        <taxon>Bacteria</taxon>
        <taxon>Bacillati</taxon>
        <taxon>Bacillota</taxon>
        <taxon>Clostridia</taxon>
        <taxon>Eubacteriales</taxon>
        <taxon>Clostridiaceae</taxon>
        <taxon>Clostridium</taxon>
    </lineage>
</organism>
<feature type="transmembrane region" description="Helical" evidence="1">
    <location>
        <begin position="62"/>
        <end position="82"/>
    </location>
</feature>
<protein>
    <submittedName>
        <fullName evidence="2">Uncharacterized protein</fullName>
    </submittedName>
</protein>
<evidence type="ECO:0000313" key="3">
    <source>
        <dbReference type="Proteomes" id="UP000250234"/>
    </source>
</evidence>
<evidence type="ECO:0000256" key="1">
    <source>
        <dbReference type="SAM" id="Phobius"/>
    </source>
</evidence>
<reference evidence="2 3" key="1">
    <citation type="submission" date="2018-06" db="EMBL/GenBank/DDBJ databases">
        <authorList>
            <consortium name="Pathogen Informatics"/>
            <person name="Doyle S."/>
        </authorList>
    </citation>
    <scope>NUCLEOTIDE SEQUENCE [LARGE SCALE GENOMIC DNA]</scope>
    <source>
        <strain evidence="2 3">NCTC8081</strain>
    </source>
</reference>
<evidence type="ECO:0000313" key="2">
    <source>
        <dbReference type="EMBL" id="SQC07035.1"/>
    </source>
</evidence>
<dbReference type="AlphaFoldDB" id="A0A2X3CF88"/>
<sequence length="149" mass="17647">MVKMKNLHEENIKNFKKRKEIDKIYEDISTYYLKRLEEGTLDFSKERLLLESERTYYDSPEVNNLVTIFITMMVTPFTPEIIEVLKNIFKDGFNLVSTLVRTIIVGFWAMIIVLGVISIIRSFANMHKSYKDRSLYYSICIDVLEKLEN</sequence>
<feature type="transmembrane region" description="Helical" evidence="1">
    <location>
        <begin position="102"/>
        <end position="124"/>
    </location>
</feature>
<accession>A0A2X3CF88</accession>
<proteinExistence type="predicted"/>
<dbReference type="Proteomes" id="UP000250234">
    <property type="component" value="Unassembled WGS sequence"/>
</dbReference>
<dbReference type="EMBL" id="UAWO01000002">
    <property type="protein sequence ID" value="SQC07035.1"/>
    <property type="molecule type" value="Genomic_DNA"/>
</dbReference>
<keyword evidence="1" id="KW-1133">Transmembrane helix</keyword>
<keyword evidence="1" id="KW-0472">Membrane</keyword>
<name>A0A2X3CF88_CLOPF</name>
<gene>
    <name evidence="2" type="ORF">NCTC8081_01157</name>
</gene>
<keyword evidence="1" id="KW-0812">Transmembrane</keyword>